<gene>
    <name evidence="6" type="ORF">M408DRAFT_176831</name>
</gene>
<keyword evidence="1" id="KW-0853">WD repeat</keyword>
<dbReference type="PANTHER" id="PTHR46200">
    <property type="entry name" value="GATOR COMPLEX PROTEIN WDR24"/>
    <property type="match status" value="1"/>
</dbReference>
<evidence type="ECO:0000259" key="5">
    <source>
        <dbReference type="Pfam" id="PF17120"/>
    </source>
</evidence>
<keyword evidence="7" id="KW-1185">Reference proteome</keyword>
<dbReference type="InterPro" id="IPR049566">
    <property type="entry name" value="WDR59_RTC1-like_RING_Znf"/>
</dbReference>
<dbReference type="GO" id="GO:0016239">
    <property type="term" value="P:positive regulation of macroautophagy"/>
    <property type="evidence" value="ECO:0007669"/>
    <property type="project" value="TreeGrafter"/>
</dbReference>
<evidence type="ECO:0000313" key="7">
    <source>
        <dbReference type="Proteomes" id="UP000054097"/>
    </source>
</evidence>
<keyword evidence="4" id="KW-0732">Signal</keyword>
<feature type="compositionally biased region" description="Basic and acidic residues" evidence="3">
    <location>
        <begin position="154"/>
        <end position="174"/>
    </location>
</feature>
<dbReference type="PANTHER" id="PTHR46200:SF1">
    <property type="entry name" value="GATOR COMPLEX PROTEIN WDR24"/>
    <property type="match status" value="1"/>
</dbReference>
<feature type="non-terminal residue" evidence="6">
    <location>
        <position position="1"/>
    </location>
</feature>
<dbReference type="GO" id="GO:0005829">
    <property type="term" value="C:cytosol"/>
    <property type="evidence" value="ECO:0007669"/>
    <property type="project" value="TreeGrafter"/>
</dbReference>
<dbReference type="EMBL" id="KN824541">
    <property type="protein sequence ID" value="KIM19798.1"/>
    <property type="molecule type" value="Genomic_DNA"/>
</dbReference>
<dbReference type="InterPro" id="IPR037590">
    <property type="entry name" value="WDR24"/>
</dbReference>
<accession>A0A0C2VZT0</accession>
<dbReference type="OrthoDB" id="60955at2759"/>
<feature type="signal peptide" evidence="4">
    <location>
        <begin position="1"/>
        <end position="18"/>
    </location>
</feature>
<dbReference type="HOGENOM" id="CLU_1253308_0_0_1"/>
<dbReference type="GO" id="GO:1904263">
    <property type="term" value="P:positive regulation of TORC1 signaling"/>
    <property type="evidence" value="ECO:0007669"/>
    <property type="project" value="TreeGrafter"/>
</dbReference>
<name>A0A0C2VZT0_SERVB</name>
<evidence type="ECO:0000256" key="1">
    <source>
        <dbReference type="ARBA" id="ARBA00022574"/>
    </source>
</evidence>
<organism evidence="6 7">
    <name type="scientific">Serendipita vermifera MAFF 305830</name>
    <dbReference type="NCBI Taxonomy" id="933852"/>
    <lineage>
        <taxon>Eukaryota</taxon>
        <taxon>Fungi</taxon>
        <taxon>Dikarya</taxon>
        <taxon>Basidiomycota</taxon>
        <taxon>Agaricomycotina</taxon>
        <taxon>Agaricomycetes</taxon>
        <taxon>Sebacinales</taxon>
        <taxon>Serendipitaceae</taxon>
        <taxon>Serendipita</taxon>
    </lineage>
</organism>
<protein>
    <recommendedName>
        <fullName evidence="5">WDR59/RTC1-like RING zinc finger domain-containing protein</fullName>
    </recommendedName>
</protein>
<dbReference type="GO" id="GO:0005774">
    <property type="term" value="C:vacuolar membrane"/>
    <property type="evidence" value="ECO:0007669"/>
    <property type="project" value="TreeGrafter"/>
</dbReference>
<reference evidence="7" key="2">
    <citation type="submission" date="2015-01" db="EMBL/GenBank/DDBJ databases">
        <title>Evolutionary Origins and Diversification of the Mycorrhizal Mutualists.</title>
        <authorList>
            <consortium name="DOE Joint Genome Institute"/>
            <consortium name="Mycorrhizal Genomics Consortium"/>
            <person name="Kohler A."/>
            <person name="Kuo A."/>
            <person name="Nagy L.G."/>
            <person name="Floudas D."/>
            <person name="Copeland A."/>
            <person name="Barry K.W."/>
            <person name="Cichocki N."/>
            <person name="Veneault-Fourrey C."/>
            <person name="LaButti K."/>
            <person name="Lindquist E.A."/>
            <person name="Lipzen A."/>
            <person name="Lundell T."/>
            <person name="Morin E."/>
            <person name="Murat C."/>
            <person name="Riley R."/>
            <person name="Ohm R."/>
            <person name="Sun H."/>
            <person name="Tunlid A."/>
            <person name="Henrissat B."/>
            <person name="Grigoriev I.V."/>
            <person name="Hibbett D.S."/>
            <person name="Martin F."/>
        </authorList>
    </citation>
    <scope>NUCLEOTIDE SEQUENCE [LARGE SCALE GENOMIC DNA]</scope>
    <source>
        <strain evidence="7">MAFF 305830</strain>
    </source>
</reference>
<feature type="compositionally biased region" description="Basic and acidic residues" evidence="3">
    <location>
        <begin position="82"/>
        <end position="102"/>
    </location>
</feature>
<feature type="region of interest" description="Disordered" evidence="3">
    <location>
        <begin position="142"/>
        <end position="174"/>
    </location>
</feature>
<feature type="chain" id="PRO_5002157695" description="WDR59/RTC1-like RING zinc finger domain-containing protein" evidence="4">
    <location>
        <begin position="19"/>
        <end position="221"/>
    </location>
</feature>
<sequence>RCKRHVTRCSICHLPVRGILFLCHGCGHGGHQKCYQDFYRNQPRTDLTNPPKKFLATLYRRDQDEDEEVGSQTNLSGSRTHSRSESVDESRPEDEHRSEGRKSPAYRGRKRDMRRTASEVVDGHDSIPEKDVVSYLGAIAGSSHGGVGGAGRKGANEKRSLSTLKADDSTTLEEDRGIPDEEYLIVREKEAEEREAARAELPLFGNHCVSGCGHICWMTKG</sequence>
<dbReference type="AlphaFoldDB" id="A0A0C2VZT0"/>
<evidence type="ECO:0000313" key="6">
    <source>
        <dbReference type="EMBL" id="KIM19798.1"/>
    </source>
</evidence>
<feature type="compositionally biased region" description="Polar residues" evidence="3">
    <location>
        <begin position="70"/>
        <end position="79"/>
    </location>
</feature>
<feature type="domain" description="WDR59/RTC1-like RING zinc finger" evidence="5">
    <location>
        <begin position="7"/>
        <end position="42"/>
    </location>
</feature>
<evidence type="ECO:0000256" key="4">
    <source>
        <dbReference type="SAM" id="SignalP"/>
    </source>
</evidence>
<dbReference type="STRING" id="933852.A0A0C2VZT0"/>
<proteinExistence type="predicted"/>
<feature type="compositionally biased region" description="Gly residues" evidence="3">
    <location>
        <begin position="143"/>
        <end position="152"/>
    </location>
</feature>
<dbReference type="Pfam" id="PF17120">
    <property type="entry name" value="zf-RING_16"/>
    <property type="match status" value="1"/>
</dbReference>
<dbReference type="Proteomes" id="UP000054097">
    <property type="component" value="Unassembled WGS sequence"/>
</dbReference>
<reference evidence="6 7" key="1">
    <citation type="submission" date="2014-04" db="EMBL/GenBank/DDBJ databases">
        <authorList>
            <consortium name="DOE Joint Genome Institute"/>
            <person name="Kuo A."/>
            <person name="Zuccaro A."/>
            <person name="Kohler A."/>
            <person name="Nagy L.G."/>
            <person name="Floudas D."/>
            <person name="Copeland A."/>
            <person name="Barry K.W."/>
            <person name="Cichocki N."/>
            <person name="Veneault-Fourrey C."/>
            <person name="LaButti K."/>
            <person name="Lindquist E.A."/>
            <person name="Lipzen A."/>
            <person name="Lundell T."/>
            <person name="Morin E."/>
            <person name="Murat C."/>
            <person name="Sun H."/>
            <person name="Tunlid A."/>
            <person name="Henrissat B."/>
            <person name="Grigoriev I.V."/>
            <person name="Hibbett D.S."/>
            <person name="Martin F."/>
            <person name="Nordberg H.P."/>
            <person name="Cantor M.N."/>
            <person name="Hua S.X."/>
        </authorList>
    </citation>
    <scope>NUCLEOTIDE SEQUENCE [LARGE SCALE GENOMIC DNA]</scope>
    <source>
        <strain evidence="6 7">MAFF 305830</strain>
    </source>
</reference>
<feature type="compositionally biased region" description="Basic and acidic residues" evidence="3">
    <location>
        <begin position="114"/>
        <end position="125"/>
    </location>
</feature>
<dbReference type="GO" id="GO:0061700">
    <property type="term" value="C:GATOR2 complex"/>
    <property type="evidence" value="ECO:0007669"/>
    <property type="project" value="TreeGrafter"/>
</dbReference>
<evidence type="ECO:0000256" key="2">
    <source>
        <dbReference type="ARBA" id="ARBA00022737"/>
    </source>
</evidence>
<evidence type="ECO:0000256" key="3">
    <source>
        <dbReference type="SAM" id="MobiDB-lite"/>
    </source>
</evidence>
<feature type="region of interest" description="Disordered" evidence="3">
    <location>
        <begin position="60"/>
        <end position="125"/>
    </location>
</feature>
<keyword evidence="2" id="KW-0677">Repeat</keyword>